<evidence type="ECO:0000256" key="1">
    <source>
        <dbReference type="PROSITE-ProRule" id="PRU00221"/>
    </source>
</evidence>
<feature type="region of interest" description="Disordered" evidence="2">
    <location>
        <begin position="1"/>
        <end position="47"/>
    </location>
</feature>
<dbReference type="EMBL" id="KQ257463">
    <property type="protein sequence ID" value="KNC97633.1"/>
    <property type="molecule type" value="Genomic_DNA"/>
</dbReference>
<feature type="region of interest" description="Disordered" evidence="2">
    <location>
        <begin position="221"/>
        <end position="240"/>
    </location>
</feature>
<dbReference type="GO" id="GO:0004439">
    <property type="term" value="F:phosphatidylinositol-4,5-bisphosphate 5-phosphatase activity"/>
    <property type="evidence" value="ECO:0007669"/>
    <property type="project" value="TreeGrafter"/>
</dbReference>
<dbReference type="STRING" id="645134.A0A0L0HAC8"/>
<dbReference type="InterPro" id="IPR015943">
    <property type="entry name" value="WD40/YVTN_repeat-like_dom_sf"/>
</dbReference>
<feature type="compositionally biased region" description="Polar residues" evidence="2">
    <location>
        <begin position="387"/>
        <end position="400"/>
    </location>
</feature>
<feature type="repeat" description="WD" evidence="1">
    <location>
        <begin position="847"/>
        <end position="872"/>
    </location>
</feature>
<feature type="compositionally biased region" description="Polar residues" evidence="2">
    <location>
        <begin position="13"/>
        <end position="33"/>
    </location>
</feature>
<feature type="region of interest" description="Disordered" evidence="2">
    <location>
        <begin position="71"/>
        <end position="103"/>
    </location>
</feature>
<evidence type="ECO:0000256" key="2">
    <source>
        <dbReference type="SAM" id="MobiDB-lite"/>
    </source>
</evidence>
<dbReference type="InterPro" id="IPR046985">
    <property type="entry name" value="IP5"/>
</dbReference>
<dbReference type="InParanoid" id="A0A0L0HAC8"/>
<feature type="domain" description="Inositol polyphosphate-related phosphatase" evidence="3">
    <location>
        <begin position="989"/>
        <end position="1324"/>
    </location>
</feature>
<keyword evidence="5" id="KW-1185">Reference proteome</keyword>
<dbReference type="SUPFAM" id="SSF50978">
    <property type="entry name" value="WD40 repeat-like"/>
    <property type="match status" value="1"/>
</dbReference>
<dbReference type="PANTHER" id="PTHR11200">
    <property type="entry name" value="INOSITOL 5-PHOSPHATASE"/>
    <property type="match status" value="1"/>
</dbReference>
<dbReference type="PANTHER" id="PTHR11200:SF240">
    <property type="entry name" value="INOSITOL POLYPHOSPHATE 5-PHOSPHATASE C9G1.10C-RELATED"/>
    <property type="match status" value="1"/>
</dbReference>
<protein>
    <recommendedName>
        <fullName evidence="3">Inositol polyphosphate-related phosphatase domain-containing protein</fullName>
    </recommendedName>
</protein>
<evidence type="ECO:0000313" key="5">
    <source>
        <dbReference type="Proteomes" id="UP000053201"/>
    </source>
</evidence>
<evidence type="ECO:0000313" key="4">
    <source>
        <dbReference type="EMBL" id="KNC97633.1"/>
    </source>
</evidence>
<accession>A0A0L0HAC8</accession>
<dbReference type="Gene3D" id="2.130.10.10">
    <property type="entry name" value="YVTN repeat-like/Quinoprotein amine dehydrogenase"/>
    <property type="match status" value="2"/>
</dbReference>
<proteinExistence type="predicted"/>
<dbReference type="VEuPathDB" id="FungiDB:SPPG_07102"/>
<dbReference type="RefSeq" id="XP_016605673.1">
    <property type="nucleotide sequence ID" value="XM_016755281.1"/>
</dbReference>
<dbReference type="GeneID" id="27690348"/>
<dbReference type="FunCoup" id="A0A0L0HAC8">
    <property type="interactions" value="44"/>
</dbReference>
<dbReference type="SMART" id="SM00128">
    <property type="entry name" value="IPPc"/>
    <property type="match status" value="1"/>
</dbReference>
<reference evidence="4 5" key="1">
    <citation type="submission" date="2009-08" db="EMBL/GenBank/DDBJ databases">
        <title>The Genome Sequence of Spizellomyces punctatus strain DAOM BR117.</title>
        <authorList>
            <consortium name="The Broad Institute Genome Sequencing Platform"/>
            <person name="Russ C."/>
            <person name="Cuomo C."/>
            <person name="Shea T."/>
            <person name="Young S.K."/>
            <person name="Zeng Q."/>
            <person name="Koehrsen M."/>
            <person name="Haas B."/>
            <person name="Borodovsky M."/>
            <person name="Guigo R."/>
            <person name="Alvarado L."/>
            <person name="Berlin A."/>
            <person name="Bochicchio J."/>
            <person name="Borenstein D."/>
            <person name="Chapman S."/>
            <person name="Chen Z."/>
            <person name="Engels R."/>
            <person name="Freedman E."/>
            <person name="Gellesch M."/>
            <person name="Goldberg J."/>
            <person name="Griggs A."/>
            <person name="Gujja S."/>
            <person name="Heiman D."/>
            <person name="Hepburn T."/>
            <person name="Howarth C."/>
            <person name="Jen D."/>
            <person name="Larson L."/>
            <person name="Lewis B."/>
            <person name="Mehta T."/>
            <person name="Park D."/>
            <person name="Pearson M."/>
            <person name="Roberts A."/>
            <person name="Saif S."/>
            <person name="Shenoy N."/>
            <person name="Sisk P."/>
            <person name="Stolte C."/>
            <person name="Sykes S."/>
            <person name="Thomson T."/>
            <person name="Walk T."/>
            <person name="White J."/>
            <person name="Yandava C."/>
            <person name="Burger G."/>
            <person name="Gray M.W."/>
            <person name="Holland P.W.H."/>
            <person name="King N."/>
            <person name="Lang F.B.F."/>
            <person name="Roger A.J."/>
            <person name="Ruiz-Trillo I."/>
            <person name="Lander E."/>
            <person name="Nusbaum C."/>
        </authorList>
    </citation>
    <scope>NUCLEOTIDE SEQUENCE [LARGE SCALE GENOMIC DNA]</scope>
    <source>
        <strain evidence="4 5">DAOM BR117</strain>
    </source>
</reference>
<dbReference type="InterPro" id="IPR036322">
    <property type="entry name" value="WD40_repeat_dom_sf"/>
</dbReference>
<organism evidence="4 5">
    <name type="scientific">Spizellomyces punctatus (strain DAOM BR117)</name>
    <dbReference type="NCBI Taxonomy" id="645134"/>
    <lineage>
        <taxon>Eukaryota</taxon>
        <taxon>Fungi</taxon>
        <taxon>Fungi incertae sedis</taxon>
        <taxon>Chytridiomycota</taxon>
        <taxon>Chytridiomycota incertae sedis</taxon>
        <taxon>Chytridiomycetes</taxon>
        <taxon>Spizellomycetales</taxon>
        <taxon>Spizellomycetaceae</taxon>
        <taxon>Spizellomyces</taxon>
    </lineage>
</organism>
<dbReference type="Proteomes" id="UP000053201">
    <property type="component" value="Unassembled WGS sequence"/>
</dbReference>
<feature type="compositionally biased region" description="Basic and acidic residues" evidence="2">
    <location>
        <begin position="1"/>
        <end position="12"/>
    </location>
</feature>
<evidence type="ECO:0000259" key="3">
    <source>
        <dbReference type="SMART" id="SM00128"/>
    </source>
</evidence>
<dbReference type="OrthoDB" id="2248459at2759"/>
<dbReference type="OMA" id="CVFVKHK"/>
<dbReference type="SUPFAM" id="SSF56219">
    <property type="entry name" value="DNase I-like"/>
    <property type="match status" value="1"/>
</dbReference>
<name>A0A0L0HAC8_SPIPD</name>
<dbReference type="InterPro" id="IPR001680">
    <property type="entry name" value="WD40_rpt"/>
</dbReference>
<dbReference type="GO" id="GO:0046856">
    <property type="term" value="P:phosphatidylinositol dephosphorylation"/>
    <property type="evidence" value="ECO:0007669"/>
    <property type="project" value="InterPro"/>
</dbReference>
<dbReference type="PROSITE" id="PS50082">
    <property type="entry name" value="WD_REPEATS_2"/>
    <property type="match status" value="1"/>
</dbReference>
<dbReference type="eggNOG" id="KOG0565">
    <property type="taxonomic scope" value="Eukaryota"/>
</dbReference>
<dbReference type="InterPro" id="IPR000300">
    <property type="entry name" value="IPPc"/>
</dbReference>
<dbReference type="InterPro" id="IPR036691">
    <property type="entry name" value="Endo/exonu/phosph_ase_sf"/>
</dbReference>
<feature type="region of interest" description="Disordered" evidence="2">
    <location>
        <begin position="415"/>
        <end position="449"/>
    </location>
</feature>
<keyword evidence="1" id="KW-0853">WD repeat</keyword>
<sequence length="1393" mass="152294">MTSPEHSWRRPDTSSFSTEQRSTTTELGQKMNTPSPPPSARDRFDIGSLSLSATNPFLAGAAREVSMSALGGRGTHAGVSLGQATTPQTMHAQVEPWYHNSSQPNLSSTFMSTISSDSGASSPPKASPVFDPFDDTHASEANISPKVERLSPMNNGGIGAGPASAARISEMAKGLEVQLGRDLPEKSFNFGVRRSTVADIQTIQNTSSISKLLTSEARSISATTSNLPRGSSALAAENSTGGGVKDLARAFDGLSATAGTGSKPVQSSVFQPSGKAFPGWVTFEESGSANNSTAIAPTAANTAAKQVTEMLPSVKPITVGNRPLPINTVNLSPGFEDLRRTAGSQPLGFSASAGALLPPPPGSKMSPRRTRNGEISNTSPLELYDEPSSNASIHPSRLASSPSILTSQDVLDDARPTFANPFGDEFDIAKSAPSSEDEHSGDDDDRNENEKARLANLKKAKKAKARMSGGKPGSVAALAQSFGSSNALDSVNPPALGRIGKPSIHTTPDQPLPPSMSDRHNIHSNPFSEIITPPSPLVRMESPHPRVTQTDAVRPVLSTSPQKPPLPPRPVSPMDRQTAVRRAASPNAVTLLDSAPPLPARPVARAVEEALEAYAASASPANTEALSVIDDRFAALRGREKLYSPDTVHTNRRPPVAEGLPNSDLYLKSPARCFAVSGYYACTGSEKIRVWYIPSGENMRTVSIGESKMYAMAFAPTYYMEDEGRYLWVALEKGEIIEVDISVGEIVDRRSLHSATVTHMLRYHGQLWTLDENGGLKIWSIDADRHRITLQQRPRVIRVSSRQTVAFAANGRLWTAAGKMIEVYHPTEEASSCFQQRFDGTLTAGHVTCFAATRDGTTVFSGHDDGKITVWDAVTLAKKRIVNAGMYRVTSLLGIGEQYLWAGFSTGKIYVYDVKHMDGGWTAVKEFPAYHSASVDELVMDERSIFLSGRLQIASMSDNGQIRMWDGFLTRDWIENQLRLREHECCTYRDLKVLICSWNLDASKPAELEESRVPEEYNFLNRWLTVADQPEIIVIGFQELVDLESKKVTAKQLLKGTKKSQQSHMDHRFKLWQEALVRAVDMAQSKARYRVVECRQLVGLFQCVFIKETEMGRIKDIAVNMVKTGLKGYHGNKGGIATRFVLDDSSFCFVNCHLAAHQNQVSARNNDTATILKDAHFPPKPSYEGVFVGGGDGSLILDHENVFWSGDLNYRIDLARERVVELVEQQDWATLQEHDQLIRQMMTNPSFGLRGFAEGPLNFAPTFKYDVGTDRYDTSEKRRVPSWCDRVLYRGPDVRLQIYTRFSPTISDHRPIAASFIVRVKSANNDLFVPVKGDVDAKLQFYLSRAIEIEKIQWLCDVSGCSREVARTCLGDVGGELRLARDRIETMGLGSGG</sequence>
<feature type="compositionally biased region" description="Polar residues" evidence="2">
    <location>
        <begin position="82"/>
        <end position="91"/>
    </location>
</feature>
<feature type="region of interest" description="Disordered" evidence="2">
    <location>
        <begin position="340"/>
        <end position="400"/>
    </location>
</feature>
<dbReference type="Gene3D" id="3.60.10.10">
    <property type="entry name" value="Endonuclease/exonuclease/phosphatase"/>
    <property type="match status" value="1"/>
</dbReference>
<dbReference type="Pfam" id="PF22669">
    <property type="entry name" value="Exo_endo_phos2"/>
    <property type="match status" value="1"/>
</dbReference>
<gene>
    <name evidence="4" type="ORF">SPPG_07102</name>
</gene>